<keyword evidence="2" id="KW-0812">Transmembrane</keyword>
<accession>A0A067N731</accession>
<feature type="compositionally biased region" description="Low complexity" evidence="1">
    <location>
        <begin position="161"/>
        <end position="177"/>
    </location>
</feature>
<dbReference type="OrthoDB" id="2998382at2759"/>
<organism evidence="3 4">
    <name type="scientific">Pleurotus ostreatus (strain PC15)</name>
    <name type="common">Oyster mushroom</name>
    <dbReference type="NCBI Taxonomy" id="1137138"/>
    <lineage>
        <taxon>Eukaryota</taxon>
        <taxon>Fungi</taxon>
        <taxon>Dikarya</taxon>
        <taxon>Basidiomycota</taxon>
        <taxon>Agaricomycotina</taxon>
        <taxon>Agaricomycetes</taxon>
        <taxon>Agaricomycetidae</taxon>
        <taxon>Agaricales</taxon>
        <taxon>Pleurotineae</taxon>
        <taxon>Pleurotaceae</taxon>
        <taxon>Pleurotus</taxon>
    </lineage>
</organism>
<sequence length="546" mass="59399">MADCPAIYPSSALNLGIRQSEIRLIAITVISFTGGTILIFVLGWAVMQVVDRVREHRTTDTRRTGQFKSFAYKCKKAKKWNHFFNERRWRNGERDGLEDPLVDIEAKRTRAALYPLRGGDRLQYLYPSSRLAELHSARSQFGGTDSEYSLPRMPLPTYSPAASFGSSHSSPQFSPPSYRTDPSCDSAPEESPNPTQSNERYQYFSNGVALDIAAPISSRPLSYTTRIPAPRVDDELDPDSFSLFSPPPLRIPSPPPPIYASPSSSASPRDSPSSTYSSPPSCSTPFSSNPGDLGIDIDYYMMFCDTDRMEAPPPQSPEAANQEPRCNARRFGWANLSACLPSNLSLSSVARRKDAGKLISGSLPGSPVLPGRPTGPLPPVPTTGSRFNAFTPDASLPSSLRPVSGLGLRSDDISGLRLNSGSINAPPADNKVLIRETTSQPRSILLTARSTSTRSERPTVSFVSPVLPSAPFPGDKHDQARHSLPSSASGYSTSAYSNESRVEDGEGCDLSAIWEEMMRNVAPLSPRKREESPSTDDARRVPGLAI</sequence>
<name>A0A067N731_PLEO1</name>
<dbReference type="Proteomes" id="UP000027073">
    <property type="component" value="Unassembled WGS sequence"/>
</dbReference>
<feature type="compositionally biased region" description="Low complexity" evidence="1">
    <location>
        <begin position="260"/>
        <end position="288"/>
    </location>
</feature>
<evidence type="ECO:0000313" key="3">
    <source>
        <dbReference type="EMBL" id="KDQ22765.1"/>
    </source>
</evidence>
<feature type="compositionally biased region" description="Low complexity" evidence="1">
    <location>
        <begin position="483"/>
        <end position="497"/>
    </location>
</feature>
<feature type="region of interest" description="Disordered" evidence="1">
    <location>
        <begin position="161"/>
        <end position="199"/>
    </location>
</feature>
<protein>
    <submittedName>
        <fullName evidence="3">Uncharacterized protein</fullName>
    </submittedName>
</protein>
<dbReference type="EMBL" id="KL198014">
    <property type="protein sequence ID" value="KDQ22765.1"/>
    <property type="molecule type" value="Genomic_DNA"/>
</dbReference>
<feature type="compositionally biased region" description="Pro residues" evidence="1">
    <location>
        <begin position="245"/>
        <end position="259"/>
    </location>
</feature>
<evidence type="ECO:0000256" key="2">
    <source>
        <dbReference type="SAM" id="Phobius"/>
    </source>
</evidence>
<keyword evidence="2" id="KW-1133">Transmembrane helix</keyword>
<feature type="transmembrane region" description="Helical" evidence="2">
    <location>
        <begin position="24"/>
        <end position="47"/>
    </location>
</feature>
<dbReference type="AlphaFoldDB" id="A0A067N731"/>
<dbReference type="HOGENOM" id="CLU_498853_0_0_1"/>
<reference evidence="4" key="1">
    <citation type="journal article" date="2014" name="Proc. Natl. Acad. Sci. U.S.A.">
        <title>Extensive sampling of basidiomycete genomes demonstrates inadequacy of the white-rot/brown-rot paradigm for wood decay fungi.</title>
        <authorList>
            <person name="Riley R."/>
            <person name="Salamov A.A."/>
            <person name="Brown D.W."/>
            <person name="Nagy L.G."/>
            <person name="Floudas D."/>
            <person name="Held B.W."/>
            <person name="Levasseur A."/>
            <person name="Lombard V."/>
            <person name="Morin E."/>
            <person name="Otillar R."/>
            <person name="Lindquist E.A."/>
            <person name="Sun H."/>
            <person name="LaButti K.M."/>
            <person name="Schmutz J."/>
            <person name="Jabbour D."/>
            <person name="Luo H."/>
            <person name="Baker S.E."/>
            <person name="Pisabarro A.G."/>
            <person name="Walton J.D."/>
            <person name="Blanchette R.A."/>
            <person name="Henrissat B."/>
            <person name="Martin F."/>
            <person name="Cullen D."/>
            <person name="Hibbett D.S."/>
            <person name="Grigoriev I.V."/>
        </authorList>
    </citation>
    <scope>NUCLEOTIDE SEQUENCE [LARGE SCALE GENOMIC DNA]</scope>
    <source>
        <strain evidence="4">PC15</strain>
    </source>
</reference>
<dbReference type="VEuPathDB" id="FungiDB:PLEOSDRAFT_1109863"/>
<gene>
    <name evidence="3" type="ORF">PLEOSDRAFT_1109863</name>
</gene>
<evidence type="ECO:0000313" key="4">
    <source>
        <dbReference type="Proteomes" id="UP000027073"/>
    </source>
</evidence>
<feature type="compositionally biased region" description="Basic and acidic residues" evidence="1">
    <location>
        <begin position="527"/>
        <end position="540"/>
    </location>
</feature>
<evidence type="ECO:0000256" key="1">
    <source>
        <dbReference type="SAM" id="MobiDB-lite"/>
    </source>
</evidence>
<keyword evidence="2" id="KW-0472">Membrane</keyword>
<feature type="region of interest" description="Disordered" evidence="1">
    <location>
        <begin position="522"/>
        <end position="546"/>
    </location>
</feature>
<proteinExistence type="predicted"/>
<dbReference type="InParanoid" id="A0A067N731"/>
<feature type="region of interest" description="Disordered" evidence="1">
    <location>
        <begin position="229"/>
        <end position="290"/>
    </location>
</feature>
<feature type="region of interest" description="Disordered" evidence="1">
    <location>
        <begin position="449"/>
        <end position="504"/>
    </location>
</feature>